<dbReference type="Proteomes" id="UP000008068">
    <property type="component" value="Unassembled WGS sequence"/>
</dbReference>
<dbReference type="CDD" id="cd16021">
    <property type="entry name" value="ALP_like"/>
    <property type="match status" value="1"/>
</dbReference>
<reference evidence="3" key="1">
    <citation type="submission" date="2011-07" db="EMBL/GenBank/DDBJ databases">
        <authorList>
            <consortium name="Caenorhabditis brenneri Sequencing and Analysis Consortium"/>
            <person name="Wilson R.K."/>
        </authorList>
    </citation>
    <scope>NUCLEOTIDE SEQUENCE [LARGE SCALE GENOMIC DNA]</scope>
    <source>
        <strain evidence="3">PB2801</strain>
    </source>
</reference>
<evidence type="ECO:0000256" key="1">
    <source>
        <dbReference type="SAM" id="Phobius"/>
    </source>
</evidence>
<protein>
    <recommendedName>
        <fullName evidence="4">DUF229 domain containing protein</fullName>
    </recommendedName>
</protein>
<gene>
    <name evidence="2" type="ORF">CAEBREN_23187</name>
</gene>
<dbReference type="Gene3D" id="3.40.720.10">
    <property type="entry name" value="Alkaline Phosphatase, subunit A"/>
    <property type="match status" value="1"/>
</dbReference>
<keyword evidence="1" id="KW-0812">Transmembrane</keyword>
<dbReference type="InterPro" id="IPR004245">
    <property type="entry name" value="DUF229"/>
</dbReference>
<keyword evidence="1" id="KW-0472">Membrane</keyword>
<evidence type="ECO:0000313" key="2">
    <source>
        <dbReference type="EMBL" id="EGT42675.1"/>
    </source>
</evidence>
<dbReference type="PANTHER" id="PTHR10974:SF5">
    <property type="entry name" value="SULFATASE DOMAIN-CONTAINING PROTEIN"/>
    <property type="match status" value="1"/>
</dbReference>
<proteinExistence type="predicted"/>
<dbReference type="OMA" id="REWHEIR"/>
<feature type="transmembrane region" description="Helical" evidence="1">
    <location>
        <begin position="12"/>
        <end position="32"/>
    </location>
</feature>
<dbReference type="InterPro" id="IPR017850">
    <property type="entry name" value="Alkaline_phosphatase_core_sf"/>
</dbReference>
<dbReference type="PANTHER" id="PTHR10974">
    <property type="entry name" value="FI08016P-RELATED"/>
    <property type="match status" value="1"/>
</dbReference>
<accession>G0MRP6</accession>
<dbReference type="Pfam" id="PF02995">
    <property type="entry name" value="DUF229"/>
    <property type="match status" value="1"/>
</dbReference>
<dbReference type="OrthoDB" id="413313at2759"/>
<evidence type="ECO:0008006" key="4">
    <source>
        <dbReference type="Google" id="ProtNLM"/>
    </source>
</evidence>
<organism evidence="3">
    <name type="scientific">Caenorhabditis brenneri</name>
    <name type="common">Nematode worm</name>
    <dbReference type="NCBI Taxonomy" id="135651"/>
    <lineage>
        <taxon>Eukaryota</taxon>
        <taxon>Metazoa</taxon>
        <taxon>Ecdysozoa</taxon>
        <taxon>Nematoda</taxon>
        <taxon>Chromadorea</taxon>
        <taxon>Rhabditida</taxon>
        <taxon>Rhabditina</taxon>
        <taxon>Rhabditomorpha</taxon>
        <taxon>Rhabditoidea</taxon>
        <taxon>Rhabditidae</taxon>
        <taxon>Peloderinae</taxon>
        <taxon>Caenorhabditis</taxon>
    </lineage>
</organism>
<dbReference type="SUPFAM" id="SSF53649">
    <property type="entry name" value="Alkaline phosphatase-like"/>
    <property type="match status" value="1"/>
</dbReference>
<keyword evidence="1" id="KW-1133">Transmembrane helix</keyword>
<name>G0MRP6_CAEBE</name>
<evidence type="ECO:0000313" key="3">
    <source>
        <dbReference type="Proteomes" id="UP000008068"/>
    </source>
</evidence>
<dbReference type="InParanoid" id="G0MRP6"/>
<dbReference type="EMBL" id="GL379809">
    <property type="protein sequence ID" value="EGT42675.1"/>
    <property type="molecule type" value="Genomic_DNA"/>
</dbReference>
<sequence>MQSIQMLPIIKSKTAALVTIISGVILLSIAFYSTTNYSIPYSRGIQNESIGNYFVNDSLVETTTTKNMEFNPKAVKINSTFLYIDTTKNAENVCALPVYDYWYLEMKQERKRENPMRNCDKNYKRWTELENSTWRIVKKGASCKARCIEGVGYSSEVVLGGWIGPGRVDCEFLEAVCEENGGEDYGFIHTQMIEKPHPPISNPSAVYNVFIITIDSMDTGMAKRSLPNFLTYLQSELEAVEFLYVNKLGDNSKPNGIPLWFGKSIEPGPKTSNEELPVDWTKEDYCLNYLDKHTHIFKTFKDKGYVTILMEDWMSTLVEANPTCKGFEKSPVDHDFHPFTSAMERYSSFSTRYHLNGMTCREIHHAMFDYLEQGIKIHKDHQPIFSHMWSARMSHDWIDGIERADLFLVDFFKKHQDVFDNSFVFLLSDHGLRLGKHLSTEQGRLEKNNPYLSISVPKELRGEEYGILETMKENSRKLQTHFDTRATLLDIAEFQPKANYKDRQQIDMPNEKGQSLLRRQPDYPRTCATLPIPRQYCICQVERREILDEQLKTYLGERMLEHIRNFLIKEGFENLCEDYKLDEVKLEEYGYTEKVYNYDIMIKTKYPNFAHIQTTMSYDPVTNATIFDRMTRLDSYGRTANCTNDIKHEPVCYCK</sequence>
<keyword evidence="3" id="KW-1185">Reference proteome</keyword>
<dbReference type="AlphaFoldDB" id="G0MRP6"/>
<dbReference type="HOGENOM" id="CLU_018076_1_0_1"/>
<dbReference type="eggNOG" id="KOG0842">
    <property type="taxonomic scope" value="Eukaryota"/>
</dbReference>
<dbReference type="STRING" id="135651.G0MRP6"/>
<dbReference type="GO" id="GO:0005615">
    <property type="term" value="C:extracellular space"/>
    <property type="evidence" value="ECO:0007669"/>
    <property type="project" value="TreeGrafter"/>
</dbReference>